<keyword evidence="11" id="KW-1185">Reference proteome</keyword>
<gene>
    <name evidence="10" type="ORF">H8B09_26420</name>
</gene>
<dbReference type="PANTHER" id="PTHR48111">
    <property type="entry name" value="REGULATOR OF RPOS"/>
    <property type="match status" value="1"/>
</dbReference>
<dbReference type="Gene3D" id="6.10.250.690">
    <property type="match status" value="1"/>
</dbReference>
<dbReference type="EMBL" id="JACXZA010000008">
    <property type="protein sequence ID" value="MBD3922318.1"/>
    <property type="molecule type" value="Genomic_DNA"/>
</dbReference>
<dbReference type="SUPFAM" id="SSF52172">
    <property type="entry name" value="CheY-like"/>
    <property type="match status" value="1"/>
</dbReference>
<dbReference type="Gene3D" id="1.10.10.10">
    <property type="entry name" value="Winged helix-like DNA-binding domain superfamily/Winged helix DNA-binding domain"/>
    <property type="match status" value="1"/>
</dbReference>
<evidence type="ECO:0000256" key="6">
    <source>
        <dbReference type="PROSITE-ProRule" id="PRU00169"/>
    </source>
</evidence>
<dbReference type="InterPro" id="IPR036388">
    <property type="entry name" value="WH-like_DNA-bd_sf"/>
</dbReference>
<feature type="DNA-binding region" description="OmpR/PhoB-type" evidence="7">
    <location>
        <begin position="136"/>
        <end position="235"/>
    </location>
</feature>
<dbReference type="InterPro" id="IPR001789">
    <property type="entry name" value="Sig_transdc_resp-reg_receiver"/>
</dbReference>
<evidence type="ECO:0000256" key="5">
    <source>
        <dbReference type="ARBA" id="ARBA00023163"/>
    </source>
</evidence>
<dbReference type="CDD" id="cd00383">
    <property type="entry name" value="trans_reg_C"/>
    <property type="match status" value="1"/>
</dbReference>
<feature type="domain" description="OmpR/PhoB-type" evidence="9">
    <location>
        <begin position="136"/>
        <end position="235"/>
    </location>
</feature>
<accession>A0ABR8N2C5</accession>
<dbReference type="RefSeq" id="WP_191206613.1">
    <property type="nucleotide sequence ID" value="NZ_JACXZA010000008.1"/>
</dbReference>
<keyword evidence="4 7" id="KW-0238">DNA-binding</keyword>
<evidence type="ECO:0000259" key="9">
    <source>
        <dbReference type="PROSITE" id="PS51755"/>
    </source>
</evidence>
<evidence type="ECO:0000313" key="10">
    <source>
        <dbReference type="EMBL" id="MBD3922318.1"/>
    </source>
</evidence>
<evidence type="ECO:0000256" key="1">
    <source>
        <dbReference type="ARBA" id="ARBA00022553"/>
    </source>
</evidence>
<dbReference type="InterPro" id="IPR039420">
    <property type="entry name" value="WalR-like"/>
</dbReference>
<feature type="domain" description="Response regulatory" evidence="8">
    <location>
        <begin position="5"/>
        <end position="118"/>
    </location>
</feature>
<evidence type="ECO:0000313" key="11">
    <source>
        <dbReference type="Proteomes" id="UP000609346"/>
    </source>
</evidence>
<dbReference type="PROSITE" id="PS51755">
    <property type="entry name" value="OMPR_PHOB"/>
    <property type="match status" value="1"/>
</dbReference>
<reference evidence="10 11" key="1">
    <citation type="submission" date="2020-09" db="EMBL/GenBank/DDBJ databases">
        <title>Paenibacillus sp. strain PR3 16S rRNA gene Genome sequencing and assembly.</title>
        <authorList>
            <person name="Kim J."/>
        </authorList>
    </citation>
    <scope>NUCLEOTIDE SEQUENCE [LARGE SCALE GENOMIC DNA]</scope>
    <source>
        <strain evidence="10 11">PR3</strain>
    </source>
</reference>
<evidence type="ECO:0000256" key="4">
    <source>
        <dbReference type="ARBA" id="ARBA00023125"/>
    </source>
</evidence>
<keyword evidence="1 6" id="KW-0597">Phosphoprotein</keyword>
<dbReference type="InterPro" id="IPR011006">
    <property type="entry name" value="CheY-like_superfamily"/>
</dbReference>
<keyword evidence="3" id="KW-0805">Transcription regulation</keyword>
<organism evidence="10 11">
    <name type="scientific">Paenibacillus terricola</name>
    <dbReference type="NCBI Taxonomy" id="2763503"/>
    <lineage>
        <taxon>Bacteria</taxon>
        <taxon>Bacillati</taxon>
        <taxon>Bacillota</taxon>
        <taxon>Bacilli</taxon>
        <taxon>Bacillales</taxon>
        <taxon>Paenibacillaceae</taxon>
        <taxon>Paenibacillus</taxon>
    </lineage>
</organism>
<dbReference type="SMART" id="SM00862">
    <property type="entry name" value="Trans_reg_C"/>
    <property type="match status" value="1"/>
</dbReference>
<protein>
    <submittedName>
        <fullName evidence="10">Response regulator transcription factor</fullName>
    </submittedName>
</protein>
<evidence type="ECO:0000259" key="8">
    <source>
        <dbReference type="PROSITE" id="PS50110"/>
    </source>
</evidence>
<dbReference type="PANTHER" id="PTHR48111:SF26">
    <property type="entry name" value="STAGE 0 SPORULATION PROTEIN A HOMOLOG"/>
    <property type="match status" value="1"/>
</dbReference>
<evidence type="ECO:0000256" key="3">
    <source>
        <dbReference type="ARBA" id="ARBA00023015"/>
    </source>
</evidence>
<feature type="modified residue" description="4-aspartylphosphate" evidence="6">
    <location>
        <position position="54"/>
    </location>
</feature>
<dbReference type="Proteomes" id="UP000609346">
    <property type="component" value="Unassembled WGS sequence"/>
</dbReference>
<comment type="caution">
    <text evidence="10">The sequence shown here is derived from an EMBL/GenBank/DDBJ whole genome shotgun (WGS) entry which is preliminary data.</text>
</comment>
<keyword evidence="5" id="KW-0804">Transcription</keyword>
<dbReference type="Pfam" id="PF00486">
    <property type="entry name" value="Trans_reg_C"/>
    <property type="match status" value="1"/>
</dbReference>
<dbReference type="InterPro" id="IPR001867">
    <property type="entry name" value="OmpR/PhoB-type_DNA-bd"/>
</dbReference>
<sequence length="239" mass="27210">MEPTRILLVEDDAEIARLLQRYLEKEAYHVTVTDNGEDAIAWIDRVSFDLIVQDLMIPGADGYQVLSHLRASSHTPVLIISAKSDELDKVVGLRLGADDYLGKPFGIAEFIARVKAILRRYVDWSGKQQTAVQALPTRFAYKQLLLNEDTHSCTVDARPVSLTATEFKLLKLFMLSPNKVFTKEEIISAVWKDEYIVDDNKLLVVIRRLRVKIERNPSEPEYIHTVWGVGYKLGDRQAI</sequence>
<dbReference type="PROSITE" id="PS50110">
    <property type="entry name" value="RESPONSE_REGULATORY"/>
    <property type="match status" value="1"/>
</dbReference>
<name>A0ABR8N2C5_9BACL</name>
<evidence type="ECO:0000256" key="7">
    <source>
        <dbReference type="PROSITE-ProRule" id="PRU01091"/>
    </source>
</evidence>
<proteinExistence type="predicted"/>
<keyword evidence="2" id="KW-0902">Two-component regulatory system</keyword>
<dbReference type="Gene3D" id="3.40.50.2300">
    <property type="match status" value="1"/>
</dbReference>
<dbReference type="Pfam" id="PF00072">
    <property type="entry name" value="Response_reg"/>
    <property type="match status" value="1"/>
</dbReference>
<evidence type="ECO:0000256" key="2">
    <source>
        <dbReference type="ARBA" id="ARBA00023012"/>
    </source>
</evidence>
<dbReference type="SMART" id="SM00448">
    <property type="entry name" value="REC"/>
    <property type="match status" value="1"/>
</dbReference>